<proteinExistence type="predicted"/>
<organism evidence="1 2">
    <name type="scientific">Sphingobacterium spiritivorum</name>
    <name type="common">Flavobacterium spiritivorum</name>
    <dbReference type="NCBI Taxonomy" id="258"/>
    <lineage>
        <taxon>Bacteria</taxon>
        <taxon>Pseudomonadati</taxon>
        <taxon>Bacteroidota</taxon>
        <taxon>Sphingobacteriia</taxon>
        <taxon>Sphingobacteriales</taxon>
        <taxon>Sphingobacteriaceae</taxon>
        <taxon>Sphingobacterium</taxon>
    </lineage>
</organism>
<dbReference type="EMBL" id="UGYW01000002">
    <property type="protein sequence ID" value="SUJ01262.1"/>
    <property type="molecule type" value="Genomic_DNA"/>
</dbReference>
<sequence length="222" mass="26138">MNVKIARAVTQGLETYAANEGHDHQELLNQLHQAFDAQKPFLEKVDLLDAAFDDHMRFDELREVCFDLLLMNFFSEDVQKLEEDYLDSPEWESIEDQTIDRGTELLNIFLYLRECADDEIEPELEDYLKEFLLVDEDEFQDEHRIYEKVIANQILVDSSYAEIAKIAETVDNQDELYEVFYPMMSFFSESNPSEKQLEEYKSAALNKSLDLALYQIIINYNK</sequence>
<protein>
    <submittedName>
        <fullName evidence="1">Uncharacterized protein</fullName>
    </submittedName>
</protein>
<reference evidence="1 2" key="1">
    <citation type="submission" date="2018-06" db="EMBL/GenBank/DDBJ databases">
        <authorList>
            <consortium name="Pathogen Informatics"/>
            <person name="Doyle S."/>
        </authorList>
    </citation>
    <scope>NUCLEOTIDE SEQUENCE [LARGE SCALE GENOMIC DNA]</scope>
    <source>
        <strain evidence="1 2">NCTC11388</strain>
    </source>
</reference>
<dbReference type="RefSeq" id="WP_003007692.1">
    <property type="nucleotide sequence ID" value="NZ_CP068082.1"/>
</dbReference>
<evidence type="ECO:0000313" key="2">
    <source>
        <dbReference type="Proteomes" id="UP000254893"/>
    </source>
</evidence>
<dbReference type="AlphaFoldDB" id="A0A380BGM0"/>
<gene>
    <name evidence="1" type="ORF">NCTC11388_00740</name>
</gene>
<evidence type="ECO:0000313" key="1">
    <source>
        <dbReference type="EMBL" id="SUJ01262.1"/>
    </source>
</evidence>
<dbReference type="Proteomes" id="UP000254893">
    <property type="component" value="Unassembled WGS sequence"/>
</dbReference>
<name>A0A380BGM0_SPHSI</name>
<accession>A0A380BGM0</accession>